<dbReference type="PANTHER" id="PTHR42688:SF1">
    <property type="entry name" value="BLR5212 PROTEIN"/>
    <property type="match status" value="1"/>
</dbReference>
<feature type="transmembrane region" description="Helical" evidence="6">
    <location>
        <begin position="124"/>
        <end position="143"/>
    </location>
</feature>
<dbReference type="InterPro" id="IPR011701">
    <property type="entry name" value="MFS"/>
</dbReference>
<evidence type="ECO:0000313" key="8">
    <source>
        <dbReference type="EMBL" id="MBF4160834.1"/>
    </source>
</evidence>
<evidence type="ECO:0000313" key="9">
    <source>
        <dbReference type="Proteomes" id="UP000656804"/>
    </source>
</evidence>
<gene>
    <name evidence="8" type="ORF">ISG29_03975</name>
</gene>
<dbReference type="Pfam" id="PF07690">
    <property type="entry name" value="MFS_1"/>
    <property type="match status" value="1"/>
</dbReference>
<evidence type="ECO:0000256" key="2">
    <source>
        <dbReference type="ARBA" id="ARBA00022475"/>
    </source>
</evidence>
<keyword evidence="9" id="KW-1185">Reference proteome</keyword>
<accession>A0A930V078</accession>
<comment type="caution">
    <text evidence="8">The sequence shown here is derived from an EMBL/GenBank/DDBJ whole genome shotgun (WGS) entry which is preliminary data.</text>
</comment>
<dbReference type="CDD" id="cd17370">
    <property type="entry name" value="MFS_MJ1317_like"/>
    <property type="match status" value="1"/>
</dbReference>
<dbReference type="PANTHER" id="PTHR42688">
    <property type="entry name" value="CONSERVED PROTEIN"/>
    <property type="match status" value="1"/>
</dbReference>
<evidence type="ECO:0000256" key="3">
    <source>
        <dbReference type="ARBA" id="ARBA00022692"/>
    </source>
</evidence>
<name>A0A930V078_9ACTN</name>
<dbReference type="EMBL" id="JADIVZ010000001">
    <property type="protein sequence ID" value="MBF4160834.1"/>
    <property type="molecule type" value="Genomic_DNA"/>
</dbReference>
<protein>
    <submittedName>
        <fullName evidence="8">MFS transporter</fullName>
    </submittedName>
</protein>
<evidence type="ECO:0000256" key="5">
    <source>
        <dbReference type="ARBA" id="ARBA00023136"/>
    </source>
</evidence>
<dbReference type="Gene3D" id="1.20.1250.20">
    <property type="entry name" value="MFS general substrate transporter like domains"/>
    <property type="match status" value="2"/>
</dbReference>
<evidence type="ECO:0000256" key="4">
    <source>
        <dbReference type="ARBA" id="ARBA00022989"/>
    </source>
</evidence>
<dbReference type="GO" id="GO:0022857">
    <property type="term" value="F:transmembrane transporter activity"/>
    <property type="evidence" value="ECO:0007669"/>
    <property type="project" value="InterPro"/>
</dbReference>
<feature type="transmembrane region" description="Helical" evidence="6">
    <location>
        <begin position="349"/>
        <end position="370"/>
    </location>
</feature>
<feature type="transmembrane region" description="Helical" evidence="6">
    <location>
        <begin position="196"/>
        <end position="221"/>
    </location>
</feature>
<feature type="domain" description="Major facilitator superfamily (MFS) profile" evidence="7">
    <location>
        <begin position="195"/>
        <end position="377"/>
    </location>
</feature>
<evidence type="ECO:0000256" key="6">
    <source>
        <dbReference type="SAM" id="Phobius"/>
    </source>
</evidence>
<proteinExistence type="predicted"/>
<feature type="transmembrane region" description="Helical" evidence="6">
    <location>
        <begin position="233"/>
        <end position="253"/>
    </location>
</feature>
<dbReference type="SUPFAM" id="SSF103473">
    <property type="entry name" value="MFS general substrate transporter"/>
    <property type="match status" value="1"/>
</dbReference>
<evidence type="ECO:0000259" key="7">
    <source>
        <dbReference type="PROSITE" id="PS50850"/>
    </source>
</evidence>
<sequence length="377" mass="37547">MVYEGMRSVTGPFLVSLGASALVVGLVTGAGEGVALLLRLAVGPAADRSGRHWRYATAGYGLTAVSVPLLALTPFLGAAGLAVACALVLAERTGKAVRSPSKSALLAGIAKDVGRGRGFAVHKALDQVGAFAGPLLVAGVALVAGHRLWAGLALLAVPGAVSMALLTRLRRRAPIEGRPPSRRADRSPTARLPRRFWVLAAGAALSTVGLMTFGVLSVVVVRGGVLSAAVVPVAYAGAMVVEAVAALGAGWAYDRVGAAVLLGVPVIVAGVPVLLLGAALPLTLATVGVGLASWGAATGLQDSVVKAFVADVAPSDRLGAAYGWFAAVQGTAAFVGGGVAGALLGHRGVLVVVLVTAQVAALVVFAVAVLDPSRRDS</sequence>
<feature type="transmembrane region" description="Helical" evidence="6">
    <location>
        <begin position="149"/>
        <end position="169"/>
    </location>
</feature>
<keyword evidence="2" id="KW-1003">Cell membrane</keyword>
<dbReference type="InterPro" id="IPR052425">
    <property type="entry name" value="Uncharacterized_MFS-type"/>
</dbReference>
<evidence type="ECO:0000256" key="1">
    <source>
        <dbReference type="ARBA" id="ARBA00004651"/>
    </source>
</evidence>
<reference evidence="8" key="1">
    <citation type="submission" date="2020-11" db="EMBL/GenBank/DDBJ databases">
        <title>Nocardioides sp. CBS4Y-1, whole genome shotgun sequence.</title>
        <authorList>
            <person name="Tuo L."/>
        </authorList>
    </citation>
    <scope>NUCLEOTIDE SEQUENCE</scope>
    <source>
        <strain evidence="8">CBS4Y-1</strain>
    </source>
</reference>
<keyword evidence="4 6" id="KW-1133">Transmembrane helix</keyword>
<dbReference type="Proteomes" id="UP000656804">
    <property type="component" value="Unassembled WGS sequence"/>
</dbReference>
<dbReference type="GO" id="GO:0005886">
    <property type="term" value="C:plasma membrane"/>
    <property type="evidence" value="ECO:0007669"/>
    <property type="project" value="UniProtKB-SubCell"/>
</dbReference>
<dbReference type="InterPro" id="IPR036259">
    <property type="entry name" value="MFS_trans_sf"/>
</dbReference>
<comment type="subcellular location">
    <subcellularLocation>
        <location evidence="1">Cell membrane</location>
        <topology evidence="1">Multi-pass membrane protein</topology>
    </subcellularLocation>
</comment>
<dbReference type="PROSITE" id="PS50850">
    <property type="entry name" value="MFS"/>
    <property type="match status" value="1"/>
</dbReference>
<feature type="transmembrane region" description="Helical" evidence="6">
    <location>
        <begin position="260"/>
        <end position="284"/>
    </location>
</feature>
<feature type="transmembrane region" description="Helical" evidence="6">
    <location>
        <begin position="321"/>
        <end position="344"/>
    </location>
</feature>
<dbReference type="InterPro" id="IPR020846">
    <property type="entry name" value="MFS_dom"/>
</dbReference>
<dbReference type="AlphaFoldDB" id="A0A930V078"/>
<organism evidence="8 9">
    <name type="scientific">Nocardioides acrostichi</name>
    <dbReference type="NCBI Taxonomy" id="2784339"/>
    <lineage>
        <taxon>Bacteria</taxon>
        <taxon>Bacillati</taxon>
        <taxon>Actinomycetota</taxon>
        <taxon>Actinomycetes</taxon>
        <taxon>Propionibacteriales</taxon>
        <taxon>Nocardioidaceae</taxon>
        <taxon>Nocardioides</taxon>
    </lineage>
</organism>
<keyword evidence="3 6" id="KW-0812">Transmembrane</keyword>
<keyword evidence="5 6" id="KW-0472">Membrane</keyword>
<feature type="transmembrane region" description="Helical" evidence="6">
    <location>
        <begin position="69"/>
        <end position="90"/>
    </location>
</feature>